<evidence type="ECO:0000313" key="1">
    <source>
        <dbReference type="EMBL" id="KAI3697185.1"/>
    </source>
</evidence>
<reference evidence="1 2" key="2">
    <citation type="journal article" date="2022" name="Mol. Ecol. Resour.">
        <title>The genomes of chicory, endive, great burdock and yacon provide insights into Asteraceae paleo-polyploidization history and plant inulin production.</title>
        <authorList>
            <person name="Fan W."/>
            <person name="Wang S."/>
            <person name="Wang H."/>
            <person name="Wang A."/>
            <person name="Jiang F."/>
            <person name="Liu H."/>
            <person name="Zhao H."/>
            <person name="Xu D."/>
            <person name="Zhang Y."/>
        </authorList>
    </citation>
    <scope>NUCLEOTIDE SEQUENCE [LARGE SCALE GENOMIC DNA]</scope>
    <source>
        <strain evidence="2">cv. Niubang</strain>
    </source>
</reference>
<reference evidence="2" key="1">
    <citation type="journal article" date="2022" name="Mol. Ecol. Resour.">
        <title>The genomes of chicory, endive, great burdock and yacon provide insights into Asteraceae palaeo-polyploidization history and plant inulin production.</title>
        <authorList>
            <person name="Fan W."/>
            <person name="Wang S."/>
            <person name="Wang H."/>
            <person name="Wang A."/>
            <person name="Jiang F."/>
            <person name="Liu H."/>
            <person name="Zhao H."/>
            <person name="Xu D."/>
            <person name="Zhang Y."/>
        </authorList>
    </citation>
    <scope>NUCLEOTIDE SEQUENCE [LARGE SCALE GENOMIC DNA]</scope>
    <source>
        <strain evidence="2">cv. Niubang</strain>
    </source>
</reference>
<accession>A0ACB8ZIP7</accession>
<evidence type="ECO:0000313" key="2">
    <source>
        <dbReference type="Proteomes" id="UP001055879"/>
    </source>
</evidence>
<protein>
    <submittedName>
        <fullName evidence="1">Uncharacterized protein</fullName>
    </submittedName>
</protein>
<keyword evidence="2" id="KW-1185">Reference proteome</keyword>
<dbReference type="EMBL" id="CM042056">
    <property type="protein sequence ID" value="KAI3697185.1"/>
    <property type="molecule type" value="Genomic_DNA"/>
</dbReference>
<organism evidence="1 2">
    <name type="scientific">Arctium lappa</name>
    <name type="common">Greater burdock</name>
    <name type="synonym">Lappa major</name>
    <dbReference type="NCBI Taxonomy" id="4217"/>
    <lineage>
        <taxon>Eukaryota</taxon>
        <taxon>Viridiplantae</taxon>
        <taxon>Streptophyta</taxon>
        <taxon>Embryophyta</taxon>
        <taxon>Tracheophyta</taxon>
        <taxon>Spermatophyta</taxon>
        <taxon>Magnoliopsida</taxon>
        <taxon>eudicotyledons</taxon>
        <taxon>Gunneridae</taxon>
        <taxon>Pentapetalae</taxon>
        <taxon>asterids</taxon>
        <taxon>campanulids</taxon>
        <taxon>Asterales</taxon>
        <taxon>Asteraceae</taxon>
        <taxon>Carduoideae</taxon>
        <taxon>Cardueae</taxon>
        <taxon>Arctiinae</taxon>
        <taxon>Arctium</taxon>
    </lineage>
</organism>
<gene>
    <name evidence="1" type="ORF">L6452_30016</name>
</gene>
<name>A0ACB8ZIP7_ARCLA</name>
<dbReference type="Proteomes" id="UP001055879">
    <property type="component" value="Linkage Group LG10"/>
</dbReference>
<comment type="caution">
    <text evidence="1">The sequence shown here is derived from an EMBL/GenBank/DDBJ whole genome shotgun (WGS) entry which is preliminary data.</text>
</comment>
<proteinExistence type="predicted"/>
<sequence>MIHFEGRDTNSRVRFFNSQPLSHCSHSTIAAVKVSLLHHLPSTHAPTSTLLISNKQQMLMEDGIEKLEVPVQGRRPAFDEKDKRIQELTAELRVKKRLSAAYREQLLALMKDVDGHNEHISTKVQVVRNNLKKLEAGNVHIEHR</sequence>